<dbReference type="RefSeq" id="XP_065667318.1">
    <property type="nucleotide sequence ID" value="XM_065811246.1"/>
</dbReference>
<evidence type="ECO:0000313" key="4">
    <source>
        <dbReference type="RefSeq" id="XP_065667315.1"/>
    </source>
</evidence>
<reference evidence="4 5" key="1">
    <citation type="submission" date="2025-05" db="UniProtKB">
        <authorList>
            <consortium name="RefSeq"/>
        </authorList>
    </citation>
    <scope>IDENTIFICATION</scope>
</reference>
<dbReference type="Proteomes" id="UP001652625">
    <property type="component" value="Chromosome 12"/>
</dbReference>
<dbReference type="RefSeq" id="XP_065667317.1">
    <property type="nucleotide sequence ID" value="XM_065811245.1"/>
</dbReference>
<protein>
    <submittedName>
        <fullName evidence="4 5">Uncharacterized protein LOC100215194 isoform X3</fullName>
    </submittedName>
</protein>
<feature type="compositionally biased region" description="Acidic residues" evidence="1">
    <location>
        <begin position="662"/>
        <end position="678"/>
    </location>
</feature>
<dbReference type="Pfam" id="PF02338">
    <property type="entry name" value="OTU"/>
    <property type="match status" value="1"/>
</dbReference>
<dbReference type="SUPFAM" id="SSF54001">
    <property type="entry name" value="Cysteine proteinases"/>
    <property type="match status" value="1"/>
</dbReference>
<feature type="domain" description="OTU" evidence="2">
    <location>
        <begin position="43"/>
        <end position="164"/>
    </location>
</feature>
<dbReference type="Gene3D" id="3.90.70.80">
    <property type="match status" value="1"/>
</dbReference>
<keyword evidence="3" id="KW-1185">Reference proteome</keyword>
<feature type="region of interest" description="Disordered" evidence="1">
    <location>
        <begin position="335"/>
        <end position="392"/>
    </location>
</feature>
<proteinExistence type="predicted"/>
<sequence>MSGKVNRVKYTSNEKDVSLAGSKVPPTNNSESAMDEYFTKLNLYRKPIVKDGSCLFRVVAEQVYHTQAKHYQVRLECINFMHLHREYFESFIEGSFEHHLFLLKSPEEWAGQVEISALSQLYKCDFIVYQGINSEPCPVTCNGYDKKILLSFSNGNHYDALYPIQFESNAAMVQSILYDLIINTVFPEIGQLDDIHSAAGISSSWTQVKANNVKMTENSEDKNYRQIQRSLDPNIYRNIEFDVWEESKNKLQQQDRSLAMSLHFKPGDLCFATIKESEDISKTIRVRFHEIQSDKCIVLSENLKHRYFVRLEDIKLITNENEEYYKNLPGYYNKNENESDFLQPKRRPKGRRDRQEDRNRPSRNGEQKKRHEKDNFRRGKKDDSKKKDSEDVKLKLDSLDIKDGNKRLSPILPATPSSDIEVKVAHPAESSAAFWGRMRVKPANHLSPHSSDSNHKPVHLDDVSVHQNAYKNEKSVSPSKDIISPVDIKHLHKNSNEDFGNHICNENDVNIRSEIKSPISNSNSTVKKSTKVLPQSKLLAKNCKNPPIESFQTQNLRSEDFSKELSFECSEQSKEELSIVSDKCLPGESPSNQTNKSNALMDVDKEKSNKDILMSSTTNSFDSNNTISNISSSETKLDYSTNIFSFTEELKHINKEETVSDVQDDADSTTDNSEESVGTEEIKDRKIKKKVSFATDTEIISSSASHSSTLYNDNLNCEPGKIKLPPEHIEKHTSDQPFNDRQQNALQASYNGPFVQQIPLSGMLPMYYQSVDQVIAPVAFSYDLEGKDLPEDIATVRHFFNLGVQWYYMMIQQQQNGFVNQPNLTSQAGILPLPLQTQIQLRHSLMTSDINTTNQLHDSYLKKENDLANGTHQQTQIGHQVFFVPPNTYEQYELPPRMKRDIFPRQQNNRYVQPRFYNHRNGIVENVSRTRMEIQKGIPPHGMNFQSY</sequence>
<dbReference type="PROSITE" id="PS50802">
    <property type="entry name" value="OTU"/>
    <property type="match status" value="1"/>
</dbReference>
<evidence type="ECO:0000313" key="3">
    <source>
        <dbReference type="Proteomes" id="UP001652625"/>
    </source>
</evidence>
<dbReference type="PANTHER" id="PTHR12419:SF115">
    <property type="entry name" value="PROTEIN OVARIAN TUMOR LOCUS-RELATED"/>
    <property type="match status" value="1"/>
</dbReference>
<evidence type="ECO:0000259" key="2">
    <source>
        <dbReference type="PROSITE" id="PS50802"/>
    </source>
</evidence>
<evidence type="ECO:0000256" key="1">
    <source>
        <dbReference type="SAM" id="MobiDB-lite"/>
    </source>
</evidence>
<gene>
    <name evidence="4 5 6 7" type="primary">LOC100215194</name>
</gene>
<feature type="region of interest" description="Disordered" evidence="1">
    <location>
        <begin position="657"/>
        <end position="681"/>
    </location>
</feature>
<dbReference type="InterPro" id="IPR050704">
    <property type="entry name" value="Peptidase_C85-like"/>
</dbReference>
<evidence type="ECO:0000313" key="7">
    <source>
        <dbReference type="RefSeq" id="XP_065667318.1"/>
    </source>
</evidence>
<evidence type="ECO:0000313" key="5">
    <source>
        <dbReference type="RefSeq" id="XP_065667316.1"/>
    </source>
</evidence>
<accession>A0ABM4CZC4</accession>
<dbReference type="InterPro" id="IPR003323">
    <property type="entry name" value="OTU_dom"/>
</dbReference>
<organism evidence="3 6">
    <name type="scientific">Hydra vulgaris</name>
    <name type="common">Hydra</name>
    <name type="synonym">Hydra attenuata</name>
    <dbReference type="NCBI Taxonomy" id="6087"/>
    <lineage>
        <taxon>Eukaryota</taxon>
        <taxon>Metazoa</taxon>
        <taxon>Cnidaria</taxon>
        <taxon>Hydrozoa</taxon>
        <taxon>Hydroidolina</taxon>
        <taxon>Anthoathecata</taxon>
        <taxon>Aplanulata</taxon>
        <taxon>Hydridae</taxon>
        <taxon>Hydra</taxon>
    </lineage>
</organism>
<evidence type="ECO:0000313" key="6">
    <source>
        <dbReference type="RefSeq" id="XP_065667317.1"/>
    </source>
</evidence>
<dbReference type="RefSeq" id="XP_065667315.1">
    <property type="nucleotide sequence ID" value="XM_065811243.1"/>
</dbReference>
<dbReference type="RefSeq" id="XP_065667316.1">
    <property type="nucleotide sequence ID" value="XM_065811244.1"/>
</dbReference>
<dbReference type="PANTHER" id="PTHR12419">
    <property type="entry name" value="OTU DOMAIN CONTAINING PROTEIN"/>
    <property type="match status" value="1"/>
</dbReference>
<feature type="compositionally biased region" description="Basic and acidic residues" evidence="1">
    <location>
        <begin position="353"/>
        <end position="392"/>
    </location>
</feature>
<name>A0ABM4CZC4_HYDVU</name>
<dbReference type="InterPro" id="IPR038765">
    <property type="entry name" value="Papain-like_cys_pep_sf"/>
</dbReference>
<dbReference type="GeneID" id="100215194"/>